<keyword evidence="1" id="KW-0812">Transmembrane</keyword>
<feature type="signal peptide" evidence="2">
    <location>
        <begin position="1"/>
        <end position="22"/>
    </location>
</feature>
<feature type="chain" id="PRO_5045473994" description="DUF2752 domain-containing protein" evidence="2">
    <location>
        <begin position="23"/>
        <end position="139"/>
    </location>
</feature>
<dbReference type="RefSeq" id="WP_068745399.1">
    <property type="nucleotide sequence ID" value="NZ_LSRE01000013.1"/>
</dbReference>
<keyword evidence="1" id="KW-0472">Membrane</keyword>
<feature type="transmembrane region" description="Helical" evidence="1">
    <location>
        <begin position="81"/>
        <end position="99"/>
    </location>
</feature>
<proteinExistence type="predicted"/>
<evidence type="ECO:0008006" key="5">
    <source>
        <dbReference type="Google" id="ProtNLM"/>
    </source>
</evidence>
<gene>
    <name evidence="3" type="ORF">AXK61_19590</name>
</gene>
<evidence type="ECO:0000256" key="1">
    <source>
        <dbReference type="SAM" id="Phobius"/>
    </source>
</evidence>
<reference evidence="3 4" key="1">
    <citation type="submission" date="2016-02" db="EMBL/GenBank/DDBJ databases">
        <authorList>
            <person name="Teng J.L."/>
            <person name="Tang Y."/>
            <person name="Huang Y."/>
            <person name="Guo F."/>
            <person name="Wei W."/>
            <person name="Chen J.H."/>
            <person name="Wong S.Y."/>
            <person name="Lau S.K."/>
            <person name="Woo P.C."/>
        </authorList>
    </citation>
    <scope>NUCLEOTIDE SEQUENCE [LARGE SCALE GENOMIC DNA]</scope>
    <source>
        <strain evidence="3 4">JCM 13375</strain>
    </source>
</reference>
<accession>A0A137ZJ58</accession>
<protein>
    <recommendedName>
        <fullName evidence="5">DUF2752 domain-containing protein</fullName>
    </recommendedName>
</protein>
<evidence type="ECO:0000313" key="3">
    <source>
        <dbReference type="EMBL" id="KXO98232.1"/>
    </source>
</evidence>
<dbReference type="InterPro" id="IPR021215">
    <property type="entry name" value="DUF2752"/>
</dbReference>
<evidence type="ECO:0000313" key="4">
    <source>
        <dbReference type="Proteomes" id="UP000070409"/>
    </source>
</evidence>
<organism evidence="3 4">
    <name type="scientific">Tsukamurella pseudospumae</name>
    <dbReference type="NCBI Taxonomy" id="239498"/>
    <lineage>
        <taxon>Bacteria</taxon>
        <taxon>Bacillati</taxon>
        <taxon>Actinomycetota</taxon>
        <taxon>Actinomycetes</taxon>
        <taxon>Mycobacteriales</taxon>
        <taxon>Tsukamurellaceae</taxon>
        <taxon>Tsukamurella</taxon>
    </lineage>
</organism>
<dbReference type="EMBL" id="LSRE01000013">
    <property type="protein sequence ID" value="KXO98232.1"/>
    <property type="molecule type" value="Genomic_DNA"/>
</dbReference>
<keyword evidence="2" id="KW-0732">Signal</keyword>
<name>A0A137ZJ58_9ACTN</name>
<dbReference type="Pfam" id="PF10825">
    <property type="entry name" value="DUF2752"/>
    <property type="match status" value="1"/>
</dbReference>
<keyword evidence="1" id="KW-1133">Transmembrane helix</keyword>
<sequence>MTATTSPARWSLRAAAGPLATAAAVGATALALHLRDPHQQGSWGVCPLYAVTGLYCPGCGGLRAINDITNGAFGAALGSNALVYPAAAIVVWLWIGWLGRKVGFRVPSLPTNTYLWVTVGVLIAVWTVARNLPGSPLAP</sequence>
<dbReference type="Proteomes" id="UP000070409">
    <property type="component" value="Unassembled WGS sequence"/>
</dbReference>
<comment type="caution">
    <text evidence="3">The sequence shown here is derived from an EMBL/GenBank/DDBJ whole genome shotgun (WGS) entry which is preliminary data.</text>
</comment>
<keyword evidence="4" id="KW-1185">Reference proteome</keyword>
<evidence type="ECO:0000256" key="2">
    <source>
        <dbReference type="SAM" id="SignalP"/>
    </source>
</evidence>
<feature type="transmembrane region" description="Helical" evidence="1">
    <location>
        <begin position="111"/>
        <end position="129"/>
    </location>
</feature>